<reference evidence="1 2" key="1">
    <citation type="submission" date="2014-04" db="EMBL/GenBank/DDBJ databases">
        <authorList>
            <consortium name="DOE Joint Genome Institute"/>
            <person name="Kuo A."/>
            <person name="Tarkka M."/>
            <person name="Buscot F."/>
            <person name="Kohler A."/>
            <person name="Nagy L.G."/>
            <person name="Floudas D."/>
            <person name="Copeland A."/>
            <person name="Barry K.W."/>
            <person name="Cichocki N."/>
            <person name="Veneault-Fourrey C."/>
            <person name="LaButti K."/>
            <person name="Lindquist E.A."/>
            <person name="Lipzen A."/>
            <person name="Lundell T."/>
            <person name="Morin E."/>
            <person name="Murat C."/>
            <person name="Sun H."/>
            <person name="Tunlid A."/>
            <person name="Henrissat B."/>
            <person name="Grigoriev I.V."/>
            <person name="Hibbett D.S."/>
            <person name="Martin F."/>
            <person name="Nordberg H.P."/>
            <person name="Cantor M.N."/>
            <person name="Hua S.X."/>
        </authorList>
    </citation>
    <scope>NUCLEOTIDE SEQUENCE [LARGE SCALE GENOMIC DNA]</scope>
    <source>
        <strain evidence="1 2">F 1598</strain>
    </source>
</reference>
<dbReference type="AlphaFoldDB" id="A0A0C3FVH4"/>
<evidence type="ECO:0000313" key="1">
    <source>
        <dbReference type="EMBL" id="KIM83464.1"/>
    </source>
</evidence>
<dbReference type="EMBL" id="KN832991">
    <property type="protein sequence ID" value="KIM83464.1"/>
    <property type="molecule type" value="Genomic_DNA"/>
</dbReference>
<sequence length="63" mass="7221">MGMFLVHTLYIFSLAFLFLSLRDVGDPATHIAFATFQLQLSLKFSLPSLVYCFSRVTLFISFH</sequence>
<dbReference type="HOGENOM" id="CLU_2923489_0_0_1"/>
<organism evidence="1 2">
    <name type="scientific">Piloderma croceum (strain F 1598)</name>
    <dbReference type="NCBI Taxonomy" id="765440"/>
    <lineage>
        <taxon>Eukaryota</taxon>
        <taxon>Fungi</taxon>
        <taxon>Dikarya</taxon>
        <taxon>Basidiomycota</taxon>
        <taxon>Agaricomycotina</taxon>
        <taxon>Agaricomycetes</taxon>
        <taxon>Agaricomycetidae</taxon>
        <taxon>Atheliales</taxon>
        <taxon>Atheliaceae</taxon>
        <taxon>Piloderma</taxon>
    </lineage>
</organism>
<evidence type="ECO:0000313" key="2">
    <source>
        <dbReference type="Proteomes" id="UP000054166"/>
    </source>
</evidence>
<dbReference type="InParanoid" id="A0A0C3FVH4"/>
<proteinExistence type="predicted"/>
<protein>
    <submittedName>
        <fullName evidence="1">Uncharacterized protein</fullName>
    </submittedName>
</protein>
<name>A0A0C3FVH4_PILCF</name>
<keyword evidence="2" id="KW-1185">Reference proteome</keyword>
<gene>
    <name evidence="1" type="ORF">PILCRDRAFT_819711</name>
</gene>
<dbReference type="Proteomes" id="UP000054166">
    <property type="component" value="Unassembled WGS sequence"/>
</dbReference>
<reference evidence="2" key="2">
    <citation type="submission" date="2015-01" db="EMBL/GenBank/DDBJ databases">
        <title>Evolutionary Origins and Diversification of the Mycorrhizal Mutualists.</title>
        <authorList>
            <consortium name="DOE Joint Genome Institute"/>
            <consortium name="Mycorrhizal Genomics Consortium"/>
            <person name="Kohler A."/>
            <person name="Kuo A."/>
            <person name="Nagy L.G."/>
            <person name="Floudas D."/>
            <person name="Copeland A."/>
            <person name="Barry K.W."/>
            <person name="Cichocki N."/>
            <person name="Veneault-Fourrey C."/>
            <person name="LaButti K."/>
            <person name="Lindquist E.A."/>
            <person name="Lipzen A."/>
            <person name="Lundell T."/>
            <person name="Morin E."/>
            <person name="Murat C."/>
            <person name="Riley R."/>
            <person name="Ohm R."/>
            <person name="Sun H."/>
            <person name="Tunlid A."/>
            <person name="Henrissat B."/>
            <person name="Grigoriev I.V."/>
            <person name="Hibbett D.S."/>
            <person name="Martin F."/>
        </authorList>
    </citation>
    <scope>NUCLEOTIDE SEQUENCE [LARGE SCALE GENOMIC DNA]</scope>
    <source>
        <strain evidence="2">F 1598</strain>
    </source>
</reference>
<accession>A0A0C3FVH4</accession>
<feature type="non-terminal residue" evidence="1">
    <location>
        <position position="63"/>
    </location>
</feature>